<comment type="caution">
    <text evidence="3">The sequence shown here is derived from an EMBL/GenBank/DDBJ whole genome shotgun (WGS) entry which is preliminary data.</text>
</comment>
<dbReference type="InterPro" id="IPR036249">
    <property type="entry name" value="Thioredoxin-like_sf"/>
</dbReference>
<dbReference type="InterPro" id="IPR036282">
    <property type="entry name" value="Glutathione-S-Trfase_C_sf"/>
</dbReference>
<keyword evidence="4" id="KW-1185">Reference proteome</keyword>
<feature type="domain" description="GST N-terminal" evidence="2">
    <location>
        <begin position="3"/>
        <end position="84"/>
    </location>
</feature>
<evidence type="ECO:0000259" key="2">
    <source>
        <dbReference type="PROSITE" id="PS50404"/>
    </source>
</evidence>
<name>A0A2T6ANY4_9RHOB</name>
<dbReference type="GO" id="GO:0006559">
    <property type="term" value="P:L-phenylalanine catabolic process"/>
    <property type="evidence" value="ECO:0007669"/>
    <property type="project" value="TreeGrafter"/>
</dbReference>
<keyword evidence="3" id="KW-0808">Transferase</keyword>
<proteinExistence type="predicted"/>
<dbReference type="CDD" id="cd03194">
    <property type="entry name" value="GST_C_3"/>
    <property type="match status" value="1"/>
</dbReference>
<protein>
    <submittedName>
        <fullName evidence="3">Glutathione S-transferase</fullName>
    </submittedName>
</protein>
<evidence type="ECO:0000313" key="3">
    <source>
        <dbReference type="EMBL" id="PTX45533.1"/>
    </source>
</evidence>
<dbReference type="GO" id="GO:0016034">
    <property type="term" value="F:maleylacetoacetate isomerase activity"/>
    <property type="evidence" value="ECO:0007669"/>
    <property type="project" value="TreeGrafter"/>
</dbReference>
<evidence type="ECO:0000313" key="4">
    <source>
        <dbReference type="Proteomes" id="UP000244069"/>
    </source>
</evidence>
<dbReference type="SUPFAM" id="SSF47616">
    <property type="entry name" value="GST C-terminal domain-like"/>
    <property type="match status" value="1"/>
</dbReference>
<dbReference type="InterPro" id="IPR004045">
    <property type="entry name" value="Glutathione_S-Trfase_N"/>
</dbReference>
<sequence>MTGTLIIGDYAHSSWSLRGWLLFEKFGLSPEIRLLDFKESSVAAQLQKVRPARTVPTWIAPEGTVVWDSLAIAEELAARHPEAGLWPDAPGLRATARSLAAEMHSGFTALRQACPMNLRAAYQGFTPSEAVIADLVRIADLWSFALEASGGPWLCGEYSAADAFFAPVATRVATFDLPLPTPAYDYVAAHLTDPALRRWRAMGLVRGQHLPWYHFDLPERPWPGPTPRPARPVEEGTPENDACPYSGKSPTYLMECESRIFGFCNPTCRDKTVADPDAWPQVAGWLDSDRAA</sequence>
<dbReference type="Proteomes" id="UP000244069">
    <property type="component" value="Unassembled WGS sequence"/>
</dbReference>
<accession>A0A2T6ANY4</accession>
<dbReference type="SUPFAM" id="SSF52833">
    <property type="entry name" value="Thioredoxin-like"/>
    <property type="match status" value="1"/>
</dbReference>
<dbReference type="PANTHER" id="PTHR42673">
    <property type="entry name" value="MALEYLACETOACETATE ISOMERASE"/>
    <property type="match status" value="1"/>
</dbReference>
<dbReference type="Gene3D" id="1.20.1050.10">
    <property type="match status" value="1"/>
</dbReference>
<reference evidence="3 4" key="1">
    <citation type="submission" date="2018-04" db="EMBL/GenBank/DDBJ databases">
        <title>Genomic Encyclopedia of Archaeal and Bacterial Type Strains, Phase II (KMG-II): from individual species to whole genera.</title>
        <authorList>
            <person name="Goeker M."/>
        </authorList>
    </citation>
    <scope>NUCLEOTIDE SEQUENCE [LARGE SCALE GENOMIC DNA]</scope>
    <source>
        <strain evidence="3 4">DSM 29329</strain>
    </source>
</reference>
<dbReference type="EMBL" id="QBKN01000021">
    <property type="protein sequence ID" value="PTX45533.1"/>
    <property type="molecule type" value="Genomic_DNA"/>
</dbReference>
<dbReference type="OrthoDB" id="9799538at2"/>
<dbReference type="Gene3D" id="3.40.30.10">
    <property type="entry name" value="Glutaredoxin"/>
    <property type="match status" value="1"/>
</dbReference>
<organism evidence="3 4">
    <name type="scientific">Allosediminivita pacifica</name>
    <dbReference type="NCBI Taxonomy" id="1267769"/>
    <lineage>
        <taxon>Bacteria</taxon>
        <taxon>Pseudomonadati</taxon>
        <taxon>Pseudomonadota</taxon>
        <taxon>Alphaproteobacteria</taxon>
        <taxon>Rhodobacterales</taxon>
        <taxon>Paracoccaceae</taxon>
        <taxon>Allosediminivita</taxon>
    </lineage>
</organism>
<dbReference type="GO" id="GO:0004364">
    <property type="term" value="F:glutathione transferase activity"/>
    <property type="evidence" value="ECO:0007669"/>
    <property type="project" value="TreeGrafter"/>
</dbReference>
<feature type="region of interest" description="Disordered" evidence="1">
    <location>
        <begin position="223"/>
        <end position="244"/>
    </location>
</feature>
<evidence type="ECO:0000256" key="1">
    <source>
        <dbReference type="SAM" id="MobiDB-lite"/>
    </source>
</evidence>
<dbReference type="PANTHER" id="PTHR42673:SF4">
    <property type="entry name" value="MALEYLACETOACETATE ISOMERASE"/>
    <property type="match status" value="1"/>
</dbReference>
<dbReference type="Pfam" id="PF13409">
    <property type="entry name" value="GST_N_2"/>
    <property type="match status" value="1"/>
</dbReference>
<dbReference type="RefSeq" id="WP_107977759.1">
    <property type="nucleotide sequence ID" value="NZ_BMEZ01000021.1"/>
</dbReference>
<dbReference type="AlphaFoldDB" id="A0A2T6ANY4"/>
<gene>
    <name evidence="3" type="ORF">C8N44_12155</name>
</gene>
<dbReference type="PROSITE" id="PS50404">
    <property type="entry name" value="GST_NTER"/>
    <property type="match status" value="1"/>
</dbReference>
<dbReference type="GO" id="GO:0006749">
    <property type="term" value="P:glutathione metabolic process"/>
    <property type="evidence" value="ECO:0007669"/>
    <property type="project" value="TreeGrafter"/>
</dbReference>